<keyword evidence="2" id="KW-0812">Transmembrane</keyword>
<proteinExistence type="predicted"/>
<feature type="region of interest" description="Disordered" evidence="1">
    <location>
        <begin position="147"/>
        <end position="203"/>
    </location>
</feature>
<dbReference type="AlphaFoldDB" id="A0AAE3B6N6"/>
<dbReference type="InterPro" id="IPR025493">
    <property type="entry name" value="DUF4384"/>
</dbReference>
<feature type="transmembrane region" description="Helical" evidence="2">
    <location>
        <begin position="6"/>
        <end position="29"/>
    </location>
</feature>
<protein>
    <submittedName>
        <fullName evidence="4">DUF4384 domain-containing protein</fullName>
    </submittedName>
</protein>
<evidence type="ECO:0000313" key="4">
    <source>
        <dbReference type="EMBL" id="MBM1714224.1"/>
    </source>
</evidence>
<comment type="caution">
    <text evidence="4">The sequence shown here is derived from an EMBL/GenBank/DDBJ whole genome shotgun (WGS) entry which is preliminary data.</text>
</comment>
<dbReference type="Proteomes" id="UP000732193">
    <property type="component" value="Unassembled WGS sequence"/>
</dbReference>
<name>A0AAE3B6N6_9RHOB</name>
<keyword evidence="5" id="KW-1185">Reference proteome</keyword>
<evidence type="ECO:0000259" key="3">
    <source>
        <dbReference type="Pfam" id="PF14326"/>
    </source>
</evidence>
<feature type="region of interest" description="Disordered" evidence="1">
    <location>
        <begin position="91"/>
        <end position="123"/>
    </location>
</feature>
<feature type="compositionally biased region" description="Polar residues" evidence="1">
    <location>
        <begin position="58"/>
        <end position="67"/>
    </location>
</feature>
<keyword evidence="2" id="KW-1133">Transmembrane helix</keyword>
<dbReference type="EMBL" id="JAFBRM010000002">
    <property type="protein sequence ID" value="MBM1714224.1"/>
    <property type="molecule type" value="Genomic_DNA"/>
</dbReference>
<reference evidence="4 5" key="1">
    <citation type="submission" date="2021-01" db="EMBL/GenBank/DDBJ databases">
        <title>Diatom-associated Roseobacters Show Island Model of Population Structure.</title>
        <authorList>
            <person name="Qu L."/>
            <person name="Feng X."/>
            <person name="Chen Y."/>
            <person name="Li L."/>
            <person name="Wang X."/>
            <person name="Hu Z."/>
            <person name="Wang H."/>
            <person name="Luo H."/>
        </authorList>
    </citation>
    <scope>NUCLEOTIDE SEQUENCE [LARGE SCALE GENOMIC DNA]</scope>
    <source>
        <strain evidence="4 5">TR60-84</strain>
    </source>
</reference>
<feature type="compositionally biased region" description="Low complexity" evidence="1">
    <location>
        <begin position="149"/>
        <end position="160"/>
    </location>
</feature>
<sequence length="473" mass="48886">MTNTAGIWGVGAVVSIALNLGAAMGLMAAMQPNPIADQPVPESRLDVEAHAVTRSDASEQTPQSQTAAEGAATGAKLVSGEIAQSVAQPKPALLQKSQAQTPSARAAPALPPTVSELASQLPSSARTSAEPLIAKMASALEPAVSTTKPVPAAAPDVMPVSIPTTPTSPQRPKPTALAPSAPPSLASLPQPADSTPAPRQVPEVTKSTAMLAFPSAGSVDPVSFAAFQSFMQPDATTGTDVRDSLDAVLSLPCARMQVSFDPETTTLNLTGHVPDPSQRGPVLDALQAQMGTDIAVTENLLVLPAPQCGALTGIADVGLPQSTDQITNALIVGADTHARAFRYVAGDPLVMSLTAPDYPAYVYVDYFDADGNVIHLSPNDRAPLQAVEPKSALQIGAESAADTGLFVTIGPPYGQEIAAAFAASAPLYDGTRPLVEPAGPYLAWLKERVAQKRTQHADFKGEWVYFFVTTAAR</sequence>
<dbReference type="RefSeq" id="WP_203242375.1">
    <property type="nucleotide sequence ID" value="NZ_JAFBRH010000002.1"/>
</dbReference>
<evidence type="ECO:0000313" key="5">
    <source>
        <dbReference type="Proteomes" id="UP000732193"/>
    </source>
</evidence>
<evidence type="ECO:0000256" key="1">
    <source>
        <dbReference type="SAM" id="MobiDB-lite"/>
    </source>
</evidence>
<evidence type="ECO:0000256" key="2">
    <source>
        <dbReference type="SAM" id="Phobius"/>
    </source>
</evidence>
<keyword evidence="2" id="KW-0472">Membrane</keyword>
<dbReference type="Pfam" id="PF14326">
    <property type="entry name" value="DUF4384"/>
    <property type="match status" value="1"/>
</dbReference>
<organism evidence="4 5">
    <name type="scientific">Sulfitobacter geojensis</name>
    <dbReference type="NCBI Taxonomy" id="1342299"/>
    <lineage>
        <taxon>Bacteria</taxon>
        <taxon>Pseudomonadati</taxon>
        <taxon>Pseudomonadota</taxon>
        <taxon>Alphaproteobacteria</taxon>
        <taxon>Rhodobacterales</taxon>
        <taxon>Roseobacteraceae</taxon>
        <taxon>Sulfitobacter</taxon>
    </lineage>
</organism>
<feature type="compositionally biased region" description="Low complexity" evidence="1">
    <location>
        <begin position="176"/>
        <end position="192"/>
    </location>
</feature>
<feature type="region of interest" description="Disordered" evidence="1">
    <location>
        <begin position="51"/>
        <end position="73"/>
    </location>
</feature>
<feature type="domain" description="DUF4384" evidence="3">
    <location>
        <begin position="343"/>
        <end position="425"/>
    </location>
</feature>
<gene>
    <name evidence="4" type="ORF">JQV55_11680</name>
</gene>
<accession>A0AAE3B6N6</accession>